<keyword evidence="1" id="KW-0732">Signal</keyword>
<comment type="caution">
    <text evidence="2">The sequence shown here is derived from an EMBL/GenBank/DDBJ whole genome shotgun (WGS) entry which is preliminary data.</text>
</comment>
<keyword evidence="3" id="KW-1185">Reference proteome</keyword>
<accession>A3VE65</accession>
<dbReference type="eggNOG" id="ENOG50334XK">
    <property type="taxonomic scope" value="Bacteria"/>
</dbReference>
<dbReference type="AlphaFoldDB" id="A3VE65"/>
<evidence type="ECO:0000313" key="3">
    <source>
        <dbReference type="Proteomes" id="UP000002931"/>
    </source>
</evidence>
<dbReference type="Proteomes" id="UP000002931">
    <property type="component" value="Unassembled WGS sequence"/>
</dbReference>
<proteinExistence type="predicted"/>
<name>A3VE65_9RHOB</name>
<sequence>MNAIRTILKGAVAAATVAAATLPAAALDRRVTIVNNTGYTMVRFYASHRDARSWEENIFGGKVLYSGYNVVINIDDGSGYCIFDFKAVFDDGDEVESFGNNVCELSTFTFNP</sequence>
<dbReference type="EMBL" id="AAMT01000005">
    <property type="protein sequence ID" value="EAQ13203.1"/>
    <property type="molecule type" value="Genomic_DNA"/>
</dbReference>
<feature type="chain" id="PRO_5002662161" evidence="1">
    <location>
        <begin position="27"/>
        <end position="112"/>
    </location>
</feature>
<feature type="signal peptide" evidence="1">
    <location>
        <begin position="1"/>
        <end position="26"/>
    </location>
</feature>
<reference evidence="2 3" key="1">
    <citation type="journal article" date="2010" name="J. Bacteriol.">
        <title>Genome sequences of Pelagibaca bermudensis HTCC2601T and Maritimibacter alkaliphilus HTCC2654T, the type strains of two marine Roseobacter genera.</title>
        <authorList>
            <person name="Thrash J.C."/>
            <person name="Cho J.C."/>
            <person name="Ferriera S."/>
            <person name="Johnson J."/>
            <person name="Vergin K.L."/>
            <person name="Giovannoni S.J."/>
        </authorList>
    </citation>
    <scope>NUCLEOTIDE SEQUENCE [LARGE SCALE GENOMIC DNA]</scope>
    <source>
        <strain evidence="2 3">HTCC2654</strain>
    </source>
</reference>
<evidence type="ECO:0000256" key="1">
    <source>
        <dbReference type="SAM" id="SignalP"/>
    </source>
</evidence>
<dbReference type="OrthoDB" id="4736977at2"/>
<protein>
    <submittedName>
        <fullName evidence="2">Uncharacterized protein</fullName>
    </submittedName>
</protein>
<dbReference type="RefSeq" id="WP_008330716.1">
    <property type="nucleotide sequence ID" value="NZ_CH902578.1"/>
</dbReference>
<gene>
    <name evidence="2" type="ORF">RB2654_09044</name>
</gene>
<evidence type="ECO:0000313" key="2">
    <source>
        <dbReference type="EMBL" id="EAQ13203.1"/>
    </source>
</evidence>
<organism evidence="2 3">
    <name type="scientific">Maritimibacter alkaliphilus HTCC2654</name>
    <dbReference type="NCBI Taxonomy" id="314271"/>
    <lineage>
        <taxon>Bacteria</taxon>
        <taxon>Pseudomonadati</taxon>
        <taxon>Pseudomonadota</taxon>
        <taxon>Alphaproteobacteria</taxon>
        <taxon>Rhodobacterales</taxon>
        <taxon>Roseobacteraceae</taxon>
        <taxon>Maritimibacter</taxon>
    </lineage>
</organism>
<dbReference type="HOGENOM" id="CLU_139214_1_0_5"/>
<dbReference type="STRING" id="314271.RB2654_09044"/>